<gene>
    <name evidence="2" type="primary">speG</name>
    <name evidence="2" type="ORF">Clow_00137</name>
</gene>
<dbReference type="EC" id="2.3.1.57" evidence="2"/>
<reference evidence="2 3" key="1">
    <citation type="submission" date="2015-10" db="EMBL/GenBank/DDBJ databases">
        <title>Corynebacteirum lowii and Corynebacterium oculi species nova, derived from human clinical disease and and emended description of Corynebacterium mastiditis.</title>
        <authorList>
            <person name="Bernard K."/>
            <person name="Pacheco A.L."/>
            <person name="Mcdougall C."/>
            <person name="Burtx T."/>
            <person name="Weibe D."/>
            <person name="Tyler S."/>
            <person name="Olson A.B."/>
            <person name="Cnockaert M."/>
            <person name="Eguchi H."/>
            <person name="Kuwahara T."/>
            <person name="Nakayama-Imaohji H."/>
            <person name="Boudewijins M."/>
            <person name="Van Hoecke F."/>
            <person name="Bernier A.-M."/>
            <person name="Vandamme P."/>
        </authorList>
    </citation>
    <scope>NUCLEOTIDE SEQUENCE [LARGE SCALE GENOMIC DNA]</scope>
    <source>
        <strain evidence="2 3">NML 130206</strain>
    </source>
</reference>
<proteinExistence type="predicted"/>
<dbReference type="OrthoDB" id="9814648at2"/>
<dbReference type="STRING" id="1544413.Clow_00137"/>
<dbReference type="RefSeq" id="WP_055174897.1">
    <property type="nucleotide sequence ID" value="NZ_JAUSQY010000001.1"/>
</dbReference>
<sequence length="195" mass="21899">MTDFTTLRTWGQGILRGEKVSLRPLHSDDLPTLTQWWRDTGEAMLQQDRLALRPTDAIAEMFTQWSSNDSPSGAGYSIMDGSGTLVGHLTLWGMALPTRIATLAIMIGPDHQEQGYGRDAMKVALRLAFEEMGAHKVELQTPEYNTRALGLYTSLGFVEEGRRRAAIFHQSRFYDHVQLGILAEEYALIRQESAQ</sequence>
<dbReference type="GO" id="GO:0004145">
    <property type="term" value="F:diamine N-acetyltransferase activity"/>
    <property type="evidence" value="ECO:0007669"/>
    <property type="project" value="UniProtKB-EC"/>
</dbReference>
<evidence type="ECO:0000313" key="3">
    <source>
        <dbReference type="Proteomes" id="UP000050488"/>
    </source>
</evidence>
<dbReference type="PANTHER" id="PTHR43415:SF3">
    <property type="entry name" value="GNAT-FAMILY ACETYLTRANSFERASE"/>
    <property type="match status" value="1"/>
</dbReference>
<organism evidence="2 3">
    <name type="scientific">Corynebacterium lowii</name>
    <dbReference type="NCBI Taxonomy" id="1544413"/>
    <lineage>
        <taxon>Bacteria</taxon>
        <taxon>Bacillati</taxon>
        <taxon>Actinomycetota</taxon>
        <taxon>Actinomycetes</taxon>
        <taxon>Mycobacteriales</taxon>
        <taxon>Corynebacteriaceae</taxon>
        <taxon>Corynebacterium</taxon>
    </lineage>
</organism>
<dbReference type="Pfam" id="PF13302">
    <property type="entry name" value="Acetyltransf_3"/>
    <property type="match status" value="1"/>
</dbReference>
<dbReference type="InterPro" id="IPR016181">
    <property type="entry name" value="Acyl_CoA_acyltransferase"/>
</dbReference>
<dbReference type="Proteomes" id="UP000050488">
    <property type="component" value="Unassembled WGS sequence"/>
</dbReference>
<evidence type="ECO:0000313" key="2">
    <source>
        <dbReference type="EMBL" id="KQB87089.1"/>
    </source>
</evidence>
<dbReference type="SUPFAM" id="SSF55729">
    <property type="entry name" value="Acyl-CoA N-acyltransferases (Nat)"/>
    <property type="match status" value="1"/>
</dbReference>
<feature type="domain" description="N-acetyltransferase" evidence="1">
    <location>
        <begin position="20"/>
        <end position="184"/>
    </location>
</feature>
<keyword evidence="2" id="KW-0808">Transferase</keyword>
<dbReference type="AlphaFoldDB" id="A0A0Q0UL86"/>
<evidence type="ECO:0000259" key="1">
    <source>
        <dbReference type="PROSITE" id="PS51186"/>
    </source>
</evidence>
<comment type="caution">
    <text evidence="2">The sequence shown here is derived from an EMBL/GenBank/DDBJ whole genome shotgun (WGS) entry which is preliminary data.</text>
</comment>
<dbReference type="PATRIC" id="fig|1544413.3.peg.140"/>
<dbReference type="PANTHER" id="PTHR43415">
    <property type="entry name" value="SPERMIDINE N(1)-ACETYLTRANSFERASE"/>
    <property type="match status" value="1"/>
</dbReference>
<dbReference type="PROSITE" id="PS51186">
    <property type="entry name" value="GNAT"/>
    <property type="match status" value="1"/>
</dbReference>
<dbReference type="EMBL" id="LKEV01000001">
    <property type="protein sequence ID" value="KQB87089.1"/>
    <property type="molecule type" value="Genomic_DNA"/>
</dbReference>
<dbReference type="InterPro" id="IPR000182">
    <property type="entry name" value="GNAT_dom"/>
</dbReference>
<dbReference type="Gene3D" id="3.40.630.30">
    <property type="match status" value="1"/>
</dbReference>
<protein>
    <submittedName>
        <fullName evidence="2">Spermidine N(1)-acetyltransferase</fullName>
        <ecNumber evidence="2">2.3.1.57</ecNumber>
    </submittedName>
</protein>
<name>A0A0Q0UL86_9CORY</name>
<accession>A0A0Q0UL86</accession>
<dbReference type="CDD" id="cd04301">
    <property type="entry name" value="NAT_SF"/>
    <property type="match status" value="1"/>
</dbReference>
<keyword evidence="2" id="KW-0012">Acyltransferase</keyword>
<keyword evidence="3" id="KW-1185">Reference proteome</keyword>